<keyword evidence="12" id="KW-0460">Magnesium</keyword>
<dbReference type="AlphaFoldDB" id="A0A1W9S1F5"/>
<dbReference type="EMBL" id="NATQ01000035">
    <property type="protein sequence ID" value="OQX90669.1"/>
    <property type="molecule type" value="Genomic_DNA"/>
</dbReference>
<evidence type="ECO:0000256" key="10">
    <source>
        <dbReference type="ARBA" id="ARBA00022777"/>
    </source>
</evidence>
<evidence type="ECO:0000256" key="9">
    <source>
        <dbReference type="ARBA" id="ARBA00022741"/>
    </source>
</evidence>
<dbReference type="GO" id="GO:0046872">
    <property type="term" value="F:metal ion binding"/>
    <property type="evidence" value="ECO:0007669"/>
    <property type="project" value="UniProtKB-KW"/>
</dbReference>
<dbReference type="GO" id="GO:0005524">
    <property type="term" value="F:ATP binding"/>
    <property type="evidence" value="ECO:0007669"/>
    <property type="project" value="UniProtKB-KW"/>
</dbReference>
<name>A0A1W9S1F5_9BACT</name>
<comment type="similarity">
    <text evidence="4">Belongs to the PEP-utilizing enzyme family.</text>
</comment>
<comment type="function">
    <text evidence="2">Catalyzes the phosphorylation of pyruvate to phosphoenolpyruvate.</text>
</comment>
<keyword evidence="8" id="KW-0479">Metal-binding</keyword>
<keyword evidence="9" id="KW-0547">Nucleotide-binding</keyword>
<evidence type="ECO:0000256" key="13">
    <source>
        <dbReference type="ARBA" id="ARBA00033470"/>
    </source>
</evidence>
<evidence type="ECO:0000313" key="17">
    <source>
        <dbReference type="EMBL" id="OQX90669.1"/>
    </source>
</evidence>
<evidence type="ECO:0000256" key="1">
    <source>
        <dbReference type="ARBA" id="ARBA00001946"/>
    </source>
</evidence>
<dbReference type="GO" id="GO:0008986">
    <property type="term" value="F:pyruvate, water dikinase activity"/>
    <property type="evidence" value="ECO:0007669"/>
    <property type="project" value="UniProtKB-EC"/>
</dbReference>
<dbReference type="InterPro" id="IPR006319">
    <property type="entry name" value="PEP_synth"/>
</dbReference>
<dbReference type="Pfam" id="PF01326">
    <property type="entry name" value="PPDK_N"/>
    <property type="match status" value="1"/>
</dbReference>
<comment type="pathway">
    <text evidence="3">Carbohydrate biosynthesis; gluconeogenesis.</text>
</comment>
<keyword evidence="17" id="KW-0670">Pyruvate</keyword>
<dbReference type="EC" id="2.7.9.2" evidence="5"/>
<dbReference type="Pfam" id="PF01909">
    <property type="entry name" value="NTP_transf_2"/>
    <property type="match status" value="1"/>
</dbReference>
<dbReference type="SUPFAM" id="SSF81301">
    <property type="entry name" value="Nucleotidyltransferase"/>
    <property type="match status" value="1"/>
</dbReference>
<dbReference type="PANTHER" id="PTHR43030:SF1">
    <property type="entry name" value="PHOSPHOENOLPYRUVATE SYNTHASE"/>
    <property type="match status" value="1"/>
</dbReference>
<evidence type="ECO:0000256" key="3">
    <source>
        <dbReference type="ARBA" id="ARBA00004742"/>
    </source>
</evidence>
<dbReference type="InterPro" id="IPR002934">
    <property type="entry name" value="Polymerase_NTP_transf_dom"/>
</dbReference>
<dbReference type="PANTHER" id="PTHR43030">
    <property type="entry name" value="PHOSPHOENOLPYRUVATE SYNTHASE"/>
    <property type="match status" value="1"/>
</dbReference>
<evidence type="ECO:0000313" key="18">
    <source>
        <dbReference type="Proteomes" id="UP000192611"/>
    </source>
</evidence>
<evidence type="ECO:0000256" key="12">
    <source>
        <dbReference type="ARBA" id="ARBA00022842"/>
    </source>
</evidence>
<dbReference type="Proteomes" id="UP000192611">
    <property type="component" value="Unassembled WGS sequence"/>
</dbReference>
<feature type="domain" description="Pyruvate phosphate dikinase AMP/ATP-binding" evidence="15">
    <location>
        <begin position="345"/>
        <end position="720"/>
    </location>
</feature>
<evidence type="ECO:0000256" key="2">
    <source>
        <dbReference type="ARBA" id="ARBA00002988"/>
    </source>
</evidence>
<dbReference type="InterPro" id="IPR013815">
    <property type="entry name" value="ATP_grasp_subdomain_1"/>
</dbReference>
<accession>A0A1W9S1F5</accession>
<evidence type="ECO:0000256" key="11">
    <source>
        <dbReference type="ARBA" id="ARBA00022840"/>
    </source>
</evidence>
<sequence>MNEKDKKKDDLLFILREREKELNCIYRIEEILSKPEAELDEICKKIVKVIPPGWQYPDVCVVRITLYGSTYESENFEQTPWVLGEDIVVQDRVIGNISVYYTEEMPKADEGPFLKQERKLLKTIVERLSHFLMLRKMRYVFQEYETARKDIEDHKEEEWRVVLNLIRQTDRDLFLNVSRRMLNHLSWSGVEDAKKLMELYHFNLGDSGEWGLVGENRPYQKSVLKMSEELSDEIFKIAEKHLKDEQILLLIRKWIQEDKLSFLARVVDQRLPLSEVIDAVRRYHHILPEGVKLPKNVARGVCVSLIRRLISDQIEYINKAKNFVDISDFHELLSHIVFHPDSIGKVGGKSAGLFLAMQIIKNECKSKGKLCDIKVPRTWYLLSDGLMHFLNYNNLTEVIEQKYKDINQVILEYPHIIQTFKNSQFPPEILQGLSMVLDEVGDKPLIVRSSSLLEDRVGSAFAGKYRSVFLANQGSKEERLLELTDGIAEVYASTFGPDPIEYRAERGLLDVYEEMGIMIQEVVGTKVGHYFFPTFAGVAFSRNEFRWSPRIKQEDGILRLVVGLGTRAVNRLSNDYPIMIAPGQPGLRVNVTVEEIIRYSPKMMDVINLKKNTFETKNIDELVREVGHDIPGMEKLVSIFDGHSIRKPMGKNIDYERDDIVVTFDGLIQDTDFVRRMKFILELLEEKLGFPVDVEFASDGNDLYLLQCRFQSSSRGCEPAPIPKDVSRDKILFSANRYISNGIVPDISHIVYVDPEGYDNISDHSTLLNVGRAVGKLNKLLPKRKFILMGPGRWGSLGDIKLGVRVTYADINNTAVLVEIARKKGNYVPDLSFGTHFFQDLVEAGIRYLPLYPDEDNTIFNERFFKNAENILPEILPDFTELSGVVKVIDVPKSTNGQVLRVLMNADLDEAVGILSEPLSGVEVARPVSHYRTQEEDNHWAWRLKMAEHIALQLDPKRFGVAGIYVFGSTKNATAGPQSDIDILIHFRGSDSQREELMLWLEGWSLCLDEMNYLRTGYRTGGLLDVHIVTDEDIKNKTSYAAKIDAVTDAARPLPMKGED</sequence>
<evidence type="ECO:0000259" key="15">
    <source>
        <dbReference type="Pfam" id="PF01326"/>
    </source>
</evidence>
<protein>
    <recommendedName>
        <fullName evidence="6">Phosphoenolpyruvate synthase</fullName>
        <ecNumber evidence="5">2.7.9.2</ecNumber>
    </recommendedName>
    <alternativeName>
        <fullName evidence="13">Pyruvate, water dikinase</fullName>
    </alternativeName>
</protein>
<keyword evidence="7" id="KW-0808">Transferase</keyword>
<dbReference type="GO" id="GO:0016779">
    <property type="term" value="F:nucleotidyltransferase activity"/>
    <property type="evidence" value="ECO:0007669"/>
    <property type="project" value="InterPro"/>
</dbReference>
<evidence type="ECO:0000256" key="4">
    <source>
        <dbReference type="ARBA" id="ARBA00007837"/>
    </source>
</evidence>
<evidence type="ECO:0000256" key="7">
    <source>
        <dbReference type="ARBA" id="ARBA00022679"/>
    </source>
</evidence>
<keyword evidence="11" id="KW-0067">ATP-binding</keyword>
<evidence type="ECO:0000256" key="5">
    <source>
        <dbReference type="ARBA" id="ARBA00011996"/>
    </source>
</evidence>
<evidence type="ECO:0000256" key="14">
    <source>
        <dbReference type="ARBA" id="ARBA00047700"/>
    </source>
</evidence>
<dbReference type="Gene3D" id="3.30.470.20">
    <property type="entry name" value="ATP-grasp fold, B domain"/>
    <property type="match status" value="1"/>
</dbReference>
<dbReference type="InterPro" id="IPR043519">
    <property type="entry name" value="NT_sf"/>
</dbReference>
<dbReference type="Gene3D" id="3.30.1490.20">
    <property type="entry name" value="ATP-grasp fold, A domain"/>
    <property type="match status" value="1"/>
</dbReference>
<evidence type="ECO:0000259" key="16">
    <source>
        <dbReference type="Pfam" id="PF01909"/>
    </source>
</evidence>
<keyword evidence="10 17" id="KW-0418">Kinase</keyword>
<dbReference type="Gene3D" id="3.30.460.10">
    <property type="entry name" value="Beta Polymerase, domain 2"/>
    <property type="match status" value="1"/>
</dbReference>
<comment type="caution">
    <text evidence="17">The sequence shown here is derived from an EMBL/GenBank/DDBJ whole genome shotgun (WGS) entry which is preliminary data.</text>
</comment>
<comment type="cofactor">
    <cofactor evidence="1">
        <name>Mg(2+)</name>
        <dbReference type="ChEBI" id="CHEBI:18420"/>
    </cofactor>
</comment>
<evidence type="ECO:0000256" key="8">
    <source>
        <dbReference type="ARBA" id="ARBA00022723"/>
    </source>
</evidence>
<gene>
    <name evidence="17" type="ORF">B6D57_02345</name>
</gene>
<organism evidence="17 18">
    <name type="scientific">Candidatus Coatesbacteria bacterium 4484_99</name>
    <dbReference type="NCBI Taxonomy" id="1970774"/>
    <lineage>
        <taxon>Bacteria</taxon>
        <taxon>Candidatus Coatesiibacteriota</taxon>
    </lineage>
</organism>
<proteinExistence type="inferred from homology"/>
<dbReference type="InterPro" id="IPR002192">
    <property type="entry name" value="PPDK_AMP/ATP-bd"/>
</dbReference>
<reference evidence="18" key="1">
    <citation type="submission" date="2017-03" db="EMBL/GenBank/DDBJ databases">
        <title>Novel pathways for hydrocarbon cycling and metabolic interdependencies in hydrothermal sediment communities.</title>
        <authorList>
            <person name="Dombrowski N."/>
            <person name="Seitz K."/>
            <person name="Teske A."/>
            <person name="Baker B."/>
        </authorList>
    </citation>
    <scope>NUCLEOTIDE SEQUENCE [LARGE SCALE GENOMIC DNA]</scope>
</reference>
<dbReference type="SUPFAM" id="SSF56059">
    <property type="entry name" value="Glutathione synthetase ATP-binding domain-like"/>
    <property type="match status" value="1"/>
</dbReference>
<dbReference type="CDD" id="cd05403">
    <property type="entry name" value="NT_KNTase_like"/>
    <property type="match status" value="1"/>
</dbReference>
<evidence type="ECO:0000256" key="6">
    <source>
        <dbReference type="ARBA" id="ARBA00021623"/>
    </source>
</evidence>
<comment type="catalytic activity">
    <reaction evidence="14">
        <text>pyruvate + ATP + H2O = phosphoenolpyruvate + AMP + phosphate + 2 H(+)</text>
        <dbReference type="Rhea" id="RHEA:11364"/>
        <dbReference type="ChEBI" id="CHEBI:15361"/>
        <dbReference type="ChEBI" id="CHEBI:15377"/>
        <dbReference type="ChEBI" id="CHEBI:15378"/>
        <dbReference type="ChEBI" id="CHEBI:30616"/>
        <dbReference type="ChEBI" id="CHEBI:43474"/>
        <dbReference type="ChEBI" id="CHEBI:58702"/>
        <dbReference type="ChEBI" id="CHEBI:456215"/>
        <dbReference type="EC" id="2.7.9.2"/>
    </reaction>
</comment>
<feature type="domain" description="Polymerase nucleotidyl transferase" evidence="16">
    <location>
        <begin position="958"/>
        <end position="995"/>
    </location>
</feature>